<name>J4KSL9_9GAMM</name>
<sequence length="395" mass="45364">MQFKYLPLLIFISISTQLINADSFPSEEWDVISPSEVGVDNSSVESLISLAFDDSATQAVVIIKNGKIIGERYADGFNKNSHGTSWSMAKSYYAALIGISLERGEISSLDDPVSMYLDYFNDSRKVITIRDILNMSSGLNYPDHQHETMFFKSDQLKYSKKIKLQKEPNTLFEYNNVNSMLIGDILHKVTGKKADTLLKERILDPSNTKNYKLWKDEAGNTLTYCCIDMSAREFSRFGLLFARNGNWNGNQIIPKSYVDETFQVVWETPNWFTDHKRYYSMHWWVSNYTDESKIFNASGKFGQYIFVDRENDIVVTRITKYPQRDLGDIQKWGPLKTFSWLGVKTSIVISRFLLDTGIIKEGRNVVTPVTLEEGESSKFYKNYQDFIEGITALSN</sequence>
<dbReference type="EMBL" id="JH611185">
    <property type="protein sequence ID" value="EJP72934.1"/>
    <property type="molecule type" value="Genomic_DNA"/>
</dbReference>
<dbReference type="InterPro" id="IPR012338">
    <property type="entry name" value="Beta-lactam/transpept-like"/>
</dbReference>
<evidence type="ECO:0000313" key="3">
    <source>
        <dbReference type="Proteomes" id="UP000010116"/>
    </source>
</evidence>
<evidence type="ECO:0000259" key="1">
    <source>
        <dbReference type="Pfam" id="PF00144"/>
    </source>
</evidence>
<dbReference type="HOGENOM" id="CLU_668616_0_0_6"/>
<protein>
    <submittedName>
        <fullName evidence="2">Beta-lactamase</fullName>
    </submittedName>
</protein>
<evidence type="ECO:0000313" key="2">
    <source>
        <dbReference type="EMBL" id="EJP72934.1"/>
    </source>
</evidence>
<gene>
    <name evidence="2" type="ORF">NT02SARS_0899</name>
</gene>
<dbReference type="Gene3D" id="3.40.710.10">
    <property type="entry name" value="DD-peptidase/beta-lactamase superfamily"/>
    <property type="match status" value="1"/>
</dbReference>
<dbReference type="InterPro" id="IPR050789">
    <property type="entry name" value="Diverse_Enzym_Activities"/>
</dbReference>
<feature type="domain" description="Beta-lactamase-related" evidence="1">
    <location>
        <begin position="59"/>
        <end position="322"/>
    </location>
</feature>
<proteinExistence type="predicted"/>
<dbReference type="AlphaFoldDB" id="J4KSL9"/>
<accession>J4KSL9</accession>
<dbReference type="Pfam" id="PF00144">
    <property type="entry name" value="Beta-lactamase"/>
    <property type="match status" value="1"/>
</dbReference>
<reference evidence="2 3" key="1">
    <citation type="journal article" date="2012" name="ISME J.">
        <title>Genomic insights to SAR86, an abundant and uncultivated marine bacterial lineage.</title>
        <authorList>
            <person name="Dupont C.L."/>
            <person name="Rusch D.B."/>
            <person name="Yooseph S."/>
            <person name="Lombardo M.J."/>
            <person name="Richter R.A."/>
            <person name="Valas R."/>
            <person name="Novotny M."/>
            <person name="Yee-Greenbaum J."/>
            <person name="Selengut J.D."/>
            <person name="Haft D.H."/>
            <person name="Halpern A.L."/>
            <person name="Lasken R.S."/>
            <person name="Nealson K."/>
            <person name="Friedman R."/>
            <person name="Venter J.C."/>
        </authorList>
    </citation>
    <scope>NUCLEOTIDE SEQUENCE [LARGE SCALE GENOMIC DNA]</scope>
</reference>
<dbReference type="PANTHER" id="PTHR43283">
    <property type="entry name" value="BETA-LACTAMASE-RELATED"/>
    <property type="match status" value="1"/>
</dbReference>
<dbReference type="PANTHER" id="PTHR43283:SF7">
    <property type="entry name" value="BETA-LACTAMASE-RELATED DOMAIN-CONTAINING PROTEIN"/>
    <property type="match status" value="1"/>
</dbReference>
<dbReference type="InterPro" id="IPR001466">
    <property type="entry name" value="Beta-lactam-related"/>
</dbReference>
<organism evidence="2 3">
    <name type="scientific">SAR86 cluster bacterium SAR86B</name>
    <dbReference type="NCBI Taxonomy" id="1123867"/>
    <lineage>
        <taxon>Bacteria</taxon>
        <taxon>Pseudomonadati</taxon>
        <taxon>Pseudomonadota</taxon>
        <taxon>Gammaproteobacteria</taxon>
        <taxon>SAR86 cluster</taxon>
    </lineage>
</organism>
<dbReference type="SUPFAM" id="SSF56601">
    <property type="entry name" value="beta-lactamase/transpeptidase-like"/>
    <property type="match status" value="1"/>
</dbReference>
<dbReference type="Proteomes" id="UP000010116">
    <property type="component" value="Unassembled WGS sequence"/>
</dbReference>